<evidence type="ECO:0000313" key="1">
    <source>
        <dbReference type="EMBL" id="MBW9052257.1"/>
    </source>
</evidence>
<keyword evidence="2" id="KW-1185">Reference proteome</keyword>
<organism evidence="1 2">
    <name type="scientific">Rhizobium mesosinicum</name>
    <dbReference type="NCBI Taxonomy" id="335017"/>
    <lineage>
        <taxon>Bacteria</taxon>
        <taxon>Pseudomonadati</taxon>
        <taxon>Pseudomonadota</taxon>
        <taxon>Alphaproteobacteria</taxon>
        <taxon>Hyphomicrobiales</taxon>
        <taxon>Rhizobiaceae</taxon>
        <taxon>Rhizobium/Agrobacterium group</taxon>
        <taxon>Rhizobium</taxon>
    </lineage>
</organism>
<reference evidence="1 2" key="1">
    <citation type="journal article" date="2021" name="MBio">
        <title>Poor Competitiveness of Bradyrhizobium in Pigeon Pea Root Colonization in Indian Soils.</title>
        <authorList>
            <person name="Chalasani D."/>
            <person name="Basu A."/>
            <person name="Pullabhotla S.V.S.R.N."/>
            <person name="Jorrin B."/>
            <person name="Neal A.L."/>
            <person name="Poole P.S."/>
            <person name="Podile A.R."/>
            <person name="Tkacz A."/>
        </authorList>
    </citation>
    <scope>NUCLEOTIDE SEQUENCE [LARGE SCALE GENOMIC DNA]</scope>
    <source>
        <strain evidence="1 2">HU56</strain>
    </source>
</reference>
<gene>
    <name evidence="1" type="ORF">JNB85_07480</name>
</gene>
<dbReference type="RefSeq" id="WP_220333698.1">
    <property type="nucleotide sequence ID" value="NZ_JAEUAK010000002.1"/>
</dbReference>
<accession>A0ABS7GRE5</accession>
<protein>
    <recommendedName>
        <fullName evidence="3">Restriction endonuclease type IV Mrr domain-containing protein</fullName>
    </recommendedName>
</protein>
<dbReference type="Proteomes" id="UP000717752">
    <property type="component" value="Unassembled WGS sequence"/>
</dbReference>
<evidence type="ECO:0008006" key="3">
    <source>
        <dbReference type="Google" id="ProtNLM"/>
    </source>
</evidence>
<name>A0ABS7GRE5_9HYPH</name>
<sequence>MGRMKDLAIESWNQQNQFIDIVANILTHSGYTIEDRDDPDLTDPFDRLPYDLLIKRKDGKSFAVEVKTYRSERVDRHLLWNALSTLGRKVKAKGGIGGMILIMTGDLPASEPTRFGSMDGVEYEIMSRSTLLDLVKDRDDLLDDLSEILDEVRDNPIDVVTPPPHVPSTPAPPRSGFDVAGAIEKIKACPPSNGAAFETVCIEAIKGLFDSEFNRWSTQSRVERGFHRIDLLGQLNPKNDFWQGMRFDFRSRYVVFEFKNYSAAISQDEIYSTEKYLFAGALRMVAVVIGRNGEDDGAKRARHGALREHGKLIIFLSEDELIEMLQRFSEGDDPHEVLIDNLYNMLREIGR</sequence>
<evidence type="ECO:0000313" key="2">
    <source>
        <dbReference type="Proteomes" id="UP000717752"/>
    </source>
</evidence>
<comment type="caution">
    <text evidence="1">The sequence shown here is derived from an EMBL/GenBank/DDBJ whole genome shotgun (WGS) entry which is preliminary data.</text>
</comment>
<dbReference type="EMBL" id="JAEUAK010000002">
    <property type="protein sequence ID" value="MBW9052257.1"/>
    <property type="molecule type" value="Genomic_DNA"/>
</dbReference>
<proteinExistence type="predicted"/>